<feature type="compositionally biased region" description="Low complexity" evidence="1">
    <location>
        <begin position="379"/>
        <end position="390"/>
    </location>
</feature>
<keyword evidence="2" id="KW-0812">Transmembrane</keyword>
<keyword evidence="2" id="KW-1133">Transmembrane helix</keyword>
<dbReference type="Proteomes" id="UP000285712">
    <property type="component" value="Unassembled WGS sequence"/>
</dbReference>
<accession>A0A3R7ACB0</accession>
<dbReference type="VEuPathDB" id="FungiDB:H257_17694"/>
<sequence>MSWVYRATRFTNAVVSLVTANAYISTLGGGFFLCRHLNQAKLMAQLQICVSQGLHDPILARYIHNMQKHHLHCHLSKCRINLAYGAMARGKFKRAQRIINDEGVNAKALRSDEIHNVCHAAQVYLDKTWDLHRSRLVHEPTDTTQVVDEYYRQRVHLDFLQDGRLRRSPLFHGAKVGGVVILEGLNLLRSRGRLDHQTDDSLVIASMSAAAAAAQTSEGRKCGIPSTGEHDLIGDRREETPPDDHDKQTCFPQSTPTTTMLSVPLRLPSLTTLHHHYHRSTAASTSPFIAKTKSRKRKMSMLDVISSHHHTNPLSLLRQHEHPHHHHHQQQRQATPSSLSIVAASDLHPSTITSTTSVPPTKSTQHVHTRGRTKHGGRAHAPAAPAPRTASSIARLTSGKDVCVVAHHGTVDWVATYYVYGFDKNSLFHLLVPLRHPNEPWTDAETAYLTILARLLHSLEAYVAEKLHAPEPRIRVQLQTVKCEIDAETGRQLLTDGHRPKGVMTPDEAAQLKQVGLNKRSP</sequence>
<keyword evidence="2" id="KW-0472">Membrane</keyword>
<protein>
    <submittedName>
        <fullName evidence="3">Uncharacterized protein</fullName>
    </submittedName>
</protein>
<evidence type="ECO:0000313" key="4">
    <source>
        <dbReference type="Proteomes" id="UP000285712"/>
    </source>
</evidence>
<reference evidence="3 4" key="1">
    <citation type="submission" date="2018-08" db="EMBL/GenBank/DDBJ databases">
        <title>Aphanomyces genome sequencing and annotation.</title>
        <authorList>
            <person name="Minardi D."/>
            <person name="Oidtmann B."/>
            <person name="Van Der Giezen M."/>
            <person name="Studholme D.J."/>
        </authorList>
    </citation>
    <scope>NUCLEOTIDE SEQUENCE [LARGE SCALE GENOMIC DNA]</scope>
    <source>
        <strain evidence="3 4">Sv</strain>
    </source>
</reference>
<feature type="compositionally biased region" description="Polar residues" evidence="1">
    <location>
        <begin position="250"/>
        <end position="259"/>
    </location>
</feature>
<feature type="compositionally biased region" description="Basic residues" evidence="1">
    <location>
        <begin position="365"/>
        <end position="378"/>
    </location>
</feature>
<dbReference type="VEuPathDB" id="FungiDB:H257_17696"/>
<feature type="compositionally biased region" description="Basic and acidic residues" evidence="1">
    <location>
        <begin position="228"/>
        <end position="248"/>
    </location>
</feature>
<feature type="transmembrane region" description="Helical" evidence="2">
    <location>
        <begin position="12"/>
        <end position="33"/>
    </location>
</feature>
<gene>
    <name evidence="3" type="ORF">DYB35_009409</name>
</gene>
<name>A0A3R7ACB0_APHAT</name>
<feature type="compositionally biased region" description="Low complexity" evidence="1">
    <location>
        <begin position="350"/>
        <end position="364"/>
    </location>
</feature>
<dbReference type="EMBL" id="QUTG01001671">
    <property type="protein sequence ID" value="RHY99012.1"/>
    <property type="molecule type" value="Genomic_DNA"/>
</dbReference>
<feature type="region of interest" description="Disordered" evidence="1">
    <location>
        <begin position="216"/>
        <end position="259"/>
    </location>
</feature>
<feature type="region of interest" description="Disordered" evidence="1">
    <location>
        <begin position="350"/>
        <end position="390"/>
    </location>
</feature>
<evidence type="ECO:0000313" key="3">
    <source>
        <dbReference type="EMBL" id="RHY99012.1"/>
    </source>
</evidence>
<evidence type="ECO:0000256" key="2">
    <source>
        <dbReference type="SAM" id="Phobius"/>
    </source>
</evidence>
<proteinExistence type="predicted"/>
<evidence type="ECO:0000256" key="1">
    <source>
        <dbReference type="SAM" id="MobiDB-lite"/>
    </source>
</evidence>
<dbReference type="AlphaFoldDB" id="A0A3R7ACB0"/>
<comment type="caution">
    <text evidence="3">The sequence shown here is derived from an EMBL/GenBank/DDBJ whole genome shotgun (WGS) entry which is preliminary data.</text>
</comment>
<organism evidence="3 4">
    <name type="scientific">Aphanomyces astaci</name>
    <name type="common">Crayfish plague agent</name>
    <dbReference type="NCBI Taxonomy" id="112090"/>
    <lineage>
        <taxon>Eukaryota</taxon>
        <taxon>Sar</taxon>
        <taxon>Stramenopiles</taxon>
        <taxon>Oomycota</taxon>
        <taxon>Saprolegniomycetes</taxon>
        <taxon>Saprolegniales</taxon>
        <taxon>Verrucalvaceae</taxon>
        <taxon>Aphanomyces</taxon>
    </lineage>
</organism>